<dbReference type="AlphaFoldDB" id="A0A2P8DWJ3"/>
<feature type="transmembrane region" description="Helical" evidence="8">
    <location>
        <begin position="258"/>
        <end position="282"/>
    </location>
</feature>
<evidence type="ECO:0000256" key="2">
    <source>
        <dbReference type="ARBA" id="ARBA00022448"/>
    </source>
</evidence>
<dbReference type="GO" id="GO:0005886">
    <property type="term" value="C:plasma membrane"/>
    <property type="evidence" value="ECO:0007669"/>
    <property type="project" value="UniProtKB-SubCell"/>
</dbReference>
<dbReference type="InterPro" id="IPR020846">
    <property type="entry name" value="MFS_dom"/>
</dbReference>
<feature type="transmembrane region" description="Helical" evidence="8">
    <location>
        <begin position="380"/>
        <end position="403"/>
    </location>
</feature>
<comment type="caution">
    <text evidence="10">The sequence shown here is derived from an EMBL/GenBank/DDBJ whole genome shotgun (WGS) entry which is preliminary data.</text>
</comment>
<organism evidence="10 11">
    <name type="scientific">Haloactinopolyspora alba</name>
    <dbReference type="NCBI Taxonomy" id="648780"/>
    <lineage>
        <taxon>Bacteria</taxon>
        <taxon>Bacillati</taxon>
        <taxon>Actinomycetota</taxon>
        <taxon>Actinomycetes</taxon>
        <taxon>Jiangellales</taxon>
        <taxon>Jiangellaceae</taxon>
        <taxon>Haloactinopolyspora</taxon>
    </lineage>
</organism>
<dbReference type="EMBL" id="PYGE01000013">
    <property type="protein sequence ID" value="PSL01572.1"/>
    <property type="molecule type" value="Genomic_DNA"/>
</dbReference>
<feature type="domain" description="Major facilitator superfamily (MFS) profile" evidence="9">
    <location>
        <begin position="41"/>
        <end position="434"/>
    </location>
</feature>
<comment type="subcellular location">
    <subcellularLocation>
        <location evidence="1">Cell membrane</location>
        <topology evidence="1">Multi-pass membrane protein</topology>
    </subcellularLocation>
</comment>
<evidence type="ECO:0000313" key="10">
    <source>
        <dbReference type="EMBL" id="PSL01572.1"/>
    </source>
</evidence>
<protein>
    <submittedName>
        <fullName evidence="10">Putative MFS family arabinose efflux permease</fullName>
    </submittedName>
</protein>
<keyword evidence="11" id="KW-1185">Reference proteome</keyword>
<dbReference type="Proteomes" id="UP000243528">
    <property type="component" value="Unassembled WGS sequence"/>
</dbReference>
<dbReference type="Gene3D" id="1.20.1250.20">
    <property type="entry name" value="MFS general substrate transporter like domains"/>
    <property type="match status" value="1"/>
</dbReference>
<feature type="compositionally biased region" description="Low complexity" evidence="7">
    <location>
        <begin position="1"/>
        <end position="26"/>
    </location>
</feature>
<feature type="transmembrane region" description="Helical" evidence="8">
    <location>
        <begin position="178"/>
        <end position="201"/>
    </location>
</feature>
<feature type="region of interest" description="Disordered" evidence="7">
    <location>
        <begin position="460"/>
        <end position="548"/>
    </location>
</feature>
<feature type="transmembrane region" description="Helical" evidence="8">
    <location>
        <begin position="323"/>
        <end position="340"/>
    </location>
</feature>
<evidence type="ECO:0000256" key="3">
    <source>
        <dbReference type="ARBA" id="ARBA00022475"/>
    </source>
</evidence>
<dbReference type="PANTHER" id="PTHR23513:SF11">
    <property type="entry name" value="STAPHYLOFERRIN A TRANSPORTER"/>
    <property type="match status" value="1"/>
</dbReference>
<evidence type="ECO:0000256" key="7">
    <source>
        <dbReference type="SAM" id="MobiDB-lite"/>
    </source>
</evidence>
<feature type="transmembrane region" description="Helical" evidence="8">
    <location>
        <begin position="346"/>
        <end position="368"/>
    </location>
</feature>
<proteinExistence type="predicted"/>
<keyword evidence="4 8" id="KW-0812">Transmembrane</keyword>
<dbReference type="GO" id="GO:0022857">
    <property type="term" value="F:transmembrane transporter activity"/>
    <property type="evidence" value="ECO:0007669"/>
    <property type="project" value="InterPro"/>
</dbReference>
<dbReference type="InterPro" id="IPR010290">
    <property type="entry name" value="TM_effector"/>
</dbReference>
<evidence type="ECO:0000259" key="9">
    <source>
        <dbReference type="PROSITE" id="PS50850"/>
    </source>
</evidence>
<feature type="compositionally biased region" description="Polar residues" evidence="7">
    <location>
        <begin position="503"/>
        <end position="548"/>
    </location>
</feature>
<feature type="region of interest" description="Disordered" evidence="7">
    <location>
        <begin position="1"/>
        <end position="38"/>
    </location>
</feature>
<accession>A0A2P8DWJ3</accession>
<keyword evidence="5 8" id="KW-1133">Transmembrane helix</keyword>
<feature type="compositionally biased region" description="Basic and acidic residues" evidence="7">
    <location>
        <begin position="477"/>
        <end position="488"/>
    </location>
</feature>
<dbReference type="Pfam" id="PF05977">
    <property type="entry name" value="MFS_3"/>
    <property type="match status" value="1"/>
</dbReference>
<name>A0A2P8DWJ3_9ACTN</name>
<evidence type="ECO:0000313" key="11">
    <source>
        <dbReference type="Proteomes" id="UP000243528"/>
    </source>
</evidence>
<evidence type="ECO:0000256" key="1">
    <source>
        <dbReference type="ARBA" id="ARBA00004651"/>
    </source>
</evidence>
<feature type="transmembrane region" description="Helical" evidence="8">
    <location>
        <begin position="82"/>
        <end position="103"/>
    </location>
</feature>
<gene>
    <name evidence="10" type="ORF">CLV30_11360</name>
</gene>
<evidence type="ECO:0000256" key="4">
    <source>
        <dbReference type="ARBA" id="ARBA00022692"/>
    </source>
</evidence>
<feature type="transmembrane region" description="Helical" evidence="8">
    <location>
        <begin position="115"/>
        <end position="135"/>
    </location>
</feature>
<evidence type="ECO:0000256" key="5">
    <source>
        <dbReference type="ARBA" id="ARBA00022989"/>
    </source>
</evidence>
<feature type="transmembrane region" description="Helical" evidence="8">
    <location>
        <begin position="409"/>
        <end position="431"/>
    </location>
</feature>
<keyword evidence="3" id="KW-1003">Cell membrane</keyword>
<feature type="transmembrane region" description="Helical" evidence="8">
    <location>
        <begin position="294"/>
        <end position="311"/>
    </location>
</feature>
<dbReference type="SUPFAM" id="SSF103473">
    <property type="entry name" value="MFS general substrate transporter"/>
    <property type="match status" value="1"/>
</dbReference>
<reference evidence="10 11" key="1">
    <citation type="submission" date="2018-03" db="EMBL/GenBank/DDBJ databases">
        <title>Genomic Encyclopedia of Archaeal and Bacterial Type Strains, Phase II (KMG-II): from individual species to whole genera.</title>
        <authorList>
            <person name="Goeker M."/>
        </authorList>
    </citation>
    <scope>NUCLEOTIDE SEQUENCE [LARGE SCALE GENOMIC DNA]</scope>
    <source>
        <strain evidence="10 11">DSM 45211</strain>
    </source>
</reference>
<evidence type="ECO:0000256" key="8">
    <source>
        <dbReference type="SAM" id="Phobius"/>
    </source>
</evidence>
<evidence type="ECO:0000256" key="6">
    <source>
        <dbReference type="ARBA" id="ARBA00023136"/>
    </source>
</evidence>
<dbReference type="InterPro" id="IPR036259">
    <property type="entry name" value="MFS_trans_sf"/>
</dbReference>
<dbReference type="PROSITE" id="PS50850">
    <property type="entry name" value="MFS"/>
    <property type="match status" value="1"/>
</dbReference>
<dbReference type="CDD" id="cd06173">
    <property type="entry name" value="MFS_MefA_like"/>
    <property type="match status" value="1"/>
</dbReference>
<sequence>MTTEESTVSSATAAPKPSPSSTSTTAHDQSRPAPPPSWRHTFASLRVRNYRLYVTSQVLTNTCGWMQRIAQDWLILGLTGNVALVGLTVTLQLGPMLLFGLWGGVIADRFDKRRVLMITQSLFAVSALTLGTLTLAGVVQAWHILASAAFLGLATVVDNPARQAFVPEVAGHEHLRNAISLNSTVFQMGALVGPALAGAGIALVGEGWAFVVNSMACTAAVLLLVAMRPAELNAAPAVRRAGGQLREGLSYVAGKPEILWAVVLVGFVAITGINMATVLAAYADDVFHTDSGGFGLLNSCLAAGAVTGALANTRRRSLRLRSLVYGAVALGVLQLLAASLRSQVAFSVVLVGVGAASLLYLTGGNTLVQSAVATTMRGRVMALYILVFFGAQAASGSIIGWVAHHHGAQLAMVACAAGPLTGAVIVGAILARRGGLVPRIILRDRPGRGIVYVVPRGTAHPSTAASSGQHGGPAEAAHGHGDHGDRPPRVAPAGATRGGHPSRVTTTLPRPWPFSTSRCASAIRSSGNAARTVTRRSPASYSATRSRS</sequence>
<dbReference type="PANTHER" id="PTHR23513">
    <property type="entry name" value="INTEGRAL MEMBRANE EFFLUX PROTEIN-RELATED"/>
    <property type="match status" value="1"/>
</dbReference>
<keyword evidence="6 8" id="KW-0472">Membrane</keyword>
<keyword evidence="2" id="KW-0813">Transport</keyword>